<dbReference type="PANTHER" id="PTHR46825:SF9">
    <property type="entry name" value="BETA-LACTAMASE-RELATED DOMAIN-CONTAINING PROTEIN"/>
    <property type="match status" value="1"/>
</dbReference>
<feature type="domain" description="Beta-lactamase-related" evidence="2">
    <location>
        <begin position="16"/>
        <end position="337"/>
    </location>
</feature>
<proteinExistence type="predicted"/>
<dbReference type="EMBL" id="BIFQ01000001">
    <property type="protein sequence ID" value="GCE06981.1"/>
    <property type="molecule type" value="Genomic_DNA"/>
</dbReference>
<reference evidence="4" key="1">
    <citation type="submission" date="2018-12" db="EMBL/GenBank/DDBJ databases">
        <title>Tengunoibacter tsumagoiensis gen. nov., sp. nov., Dictyobacter kobayashii sp. nov., D. alpinus sp. nov., and D. joshuensis sp. nov. and description of Dictyobacteraceae fam. nov. within the order Ktedonobacterales isolated from Tengu-no-mugimeshi.</title>
        <authorList>
            <person name="Wang C.M."/>
            <person name="Zheng Y."/>
            <person name="Sakai Y."/>
            <person name="Toyoda A."/>
            <person name="Minakuchi Y."/>
            <person name="Abe K."/>
            <person name="Yokota A."/>
            <person name="Yabe S."/>
        </authorList>
    </citation>
    <scope>NUCLEOTIDE SEQUENCE [LARGE SCALE GENOMIC DNA]</scope>
    <source>
        <strain evidence="4">S-27</strain>
    </source>
</reference>
<feature type="region of interest" description="Disordered" evidence="1">
    <location>
        <begin position="355"/>
        <end position="377"/>
    </location>
</feature>
<evidence type="ECO:0000313" key="4">
    <source>
        <dbReference type="Proteomes" id="UP000287224"/>
    </source>
</evidence>
<organism evidence="3 4">
    <name type="scientific">Dictyobacter aurantiacus</name>
    <dbReference type="NCBI Taxonomy" id="1936993"/>
    <lineage>
        <taxon>Bacteria</taxon>
        <taxon>Bacillati</taxon>
        <taxon>Chloroflexota</taxon>
        <taxon>Ktedonobacteria</taxon>
        <taxon>Ktedonobacterales</taxon>
        <taxon>Dictyobacteraceae</taxon>
        <taxon>Dictyobacter</taxon>
    </lineage>
</organism>
<dbReference type="Pfam" id="PF00144">
    <property type="entry name" value="Beta-lactamase"/>
    <property type="match status" value="1"/>
</dbReference>
<dbReference type="RefSeq" id="WP_126597885.1">
    <property type="nucleotide sequence ID" value="NZ_BIFQ01000001.1"/>
</dbReference>
<dbReference type="InterPro" id="IPR050491">
    <property type="entry name" value="AmpC-like"/>
</dbReference>
<name>A0A401ZJE8_9CHLR</name>
<dbReference type="Gene3D" id="3.40.710.10">
    <property type="entry name" value="DD-peptidase/beta-lactamase superfamily"/>
    <property type="match status" value="1"/>
</dbReference>
<comment type="caution">
    <text evidence="3">The sequence shown here is derived from an EMBL/GenBank/DDBJ whole genome shotgun (WGS) entry which is preliminary data.</text>
</comment>
<keyword evidence="4" id="KW-1185">Reference proteome</keyword>
<dbReference type="SUPFAM" id="SSF56601">
    <property type="entry name" value="beta-lactamase/transpeptidase-like"/>
    <property type="match status" value="1"/>
</dbReference>
<dbReference type="OrthoDB" id="9770183at2"/>
<feature type="compositionally biased region" description="Basic and acidic residues" evidence="1">
    <location>
        <begin position="362"/>
        <end position="377"/>
    </location>
</feature>
<evidence type="ECO:0000256" key="1">
    <source>
        <dbReference type="SAM" id="MobiDB-lite"/>
    </source>
</evidence>
<dbReference type="Proteomes" id="UP000287224">
    <property type="component" value="Unassembled WGS sequence"/>
</dbReference>
<evidence type="ECO:0000259" key="2">
    <source>
        <dbReference type="Pfam" id="PF00144"/>
    </source>
</evidence>
<gene>
    <name evidence="3" type="ORF">KDAU_43100</name>
</gene>
<dbReference type="PANTHER" id="PTHR46825">
    <property type="entry name" value="D-ALANYL-D-ALANINE-CARBOXYPEPTIDASE/ENDOPEPTIDASE AMPH"/>
    <property type="match status" value="1"/>
</dbReference>
<dbReference type="InterPro" id="IPR012338">
    <property type="entry name" value="Beta-lactam/transpept-like"/>
</dbReference>
<dbReference type="InterPro" id="IPR001466">
    <property type="entry name" value="Beta-lactam-related"/>
</dbReference>
<accession>A0A401ZJE8</accession>
<protein>
    <recommendedName>
        <fullName evidence="2">Beta-lactamase-related domain-containing protein</fullName>
    </recommendedName>
</protein>
<evidence type="ECO:0000313" key="3">
    <source>
        <dbReference type="EMBL" id="GCE06981.1"/>
    </source>
</evidence>
<sequence>MLEDTLSEDTRFDAIRERIQRGLVEHGIPSLSVAVARGATVLWEEGFGWADRERRIPATPHTMYSLASISKPITTTGLMILKERGLLDLDRPINEYLGDSRLQVHVGSATEATVRRVANHTSGLPLHYQFFYEDEPYRSPSMDETIRRYGHLMNAPGEHYQYSNLGYGILGEVIARLSGKSYADFMREEVFLPLGMLRASVDLGPGMEEFQAQRYDEGGSLYPFYDCDHPAASSVYCSAHDLLRFGMFHLKQHLSDQKAILSDEAIDEMQVPTTASGDTDGYGIGWGIHNGIPDYVVVGHGGGMGGVRTQLSIIPAAQVAVVVLCNGDGEAASALVDQVAVDIFSELLPPYAENRALSMQKRKPEKDDKAEPDFRPDERLLGQWSGHVHTYEGDVPLTLWFKEDGDIHARLGKQLKTLLNRPRFKEQRLTGEMTGTINTVDTRRYLHGLHLDLKQREDRLSGSATAMTYETVVQGWRCGHALSFWTELKKDA</sequence>
<dbReference type="AlphaFoldDB" id="A0A401ZJE8"/>